<accession>A0A0S2W043</accession>
<proteinExistence type="predicted"/>
<name>A0A0S2W043_9FIRM</name>
<evidence type="ECO:0000256" key="1">
    <source>
        <dbReference type="SAM" id="MobiDB-lite"/>
    </source>
</evidence>
<dbReference type="AlphaFoldDB" id="A0A0S2W043"/>
<protein>
    <submittedName>
        <fullName evidence="2">Uncharacterized protein</fullName>
    </submittedName>
</protein>
<dbReference type="STRING" id="1297617.IB211_00296c"/>
<dbReference type="EMBL" id="CP011307">
    <property type="protein sequence ID" value="ALP92692.1"/>
    <property type="molecule type" value="Genomic_DNA"/>
</dbReference>
<reference evidence="2 3" key="1">
    <citation type="journal article" date="2015" name="Nat. Commun.">
        <title>Production of butyrate from lysine and the Amadori product fructoselysine by a human gut commensal.</title>
        <authorList>
            <person name="Bui T.P."/>
            <person name="Ritari J."/>
            <person name="Boeren S."/>
            <person name="de Waard P."/>
            <person name="Plugge C.M."/>
            <person name="de Vos W.M."/>
        </authorList>
    </citation>
    <scope>NUCLEOTIDE SEQUENCE [LARGE SCALE GENOMIC DNA]</scope>
    <source>
        <strain evidence="2 3">AF211</strain>
    </source>
</reference>
<dbReference type="Proteomes" id="UP000064844">
    <property type="component" value="Chromosome"/>
</dbReference>
<feature type="region of interest" description="Disordered" evidence="1">
    <location>
        <begin position="14"/>
        <end position="48"/>
    </location>
</feature>
<gene>
    <name evidence="2" type="ORF">IB211_00296c</name>
</gene>
<evidence type="ECO:0000313" key="3">
    <source>
        <dbReference type="Proteomes" id="UP000064844"/>
    </source>
</evidence>
<evidence type="ECO:0000313" key="2">
    <source>
        <dbReference type="EMBL" id="ALP92692.1"/>
    </source>
</evidence>
<dbReference type="KEGG" id="ibu:IB211_00296c"/>
<keyword evidence="3" id="KW-1185">Reference proteome</keyword>
<reference evidence="3" key="2">
    <citation type="submission" date="2015-04" db="EMBL/GenBank/DDBJ databases">
        <title>A butyrogenic pathway from the amino acid lysine in a human gut commensal.</title>
        <authorList>
            <person name="de Vos W.M."/>
            <person name="Bui N.T.P."/>
            <person name="Plugge C.M."/>
            <person name="Ritari J."/>
        </authorList>
    </citation>
    <scope>NUCLEOTIDE SEQUENCE [LARGE SCALE GENOMIC DNA]</scope>
    <source>
        <strain evidence="3">AF211</strain>
    </source>
</reference>
<organism evidence="2 3">
    <name type="scientific">Intestinimonas butyriciproducens</name>
    <dbReference type="NCBI Taxonomy" id="1297617"/>
    <lineage>
        <taxon>Bacteria</taxon>
        <taxon>Bacillati</taxon>
        <taxon>Bacillota</taxon>
        <taxon>Clostridia</taxon>
        <taxon>Eubacteriales</taxon>
        <taxon>Intestinimonas</taxon>
    </lineage>
</organism>
<sequence length="48" mass="5434">MIYHKFQPPPCQSSFFDLTTAGQLRPGRASQPVKRERRRDGPSAALFS</sequence>